<name>A0AA89BTA3_PINIB</name>
<proteinExistence type="predicted"/>
<dbReference type="Proteomes" id="UP001186944">
    <property type="component" value="Unassembled WGS sequence"/>
</dbReference>
<reference evidence="2" key="1">
    <citation type="submission" date="2019-08" db="EMBL/GenBank/DDBJ databases">
        <title>The improved chromosome-level genome for the pearl oyster Pinctada fucata martensii using PacBio sequencing and Hi-C.</title>
        <authorList>
            <person name="Zheng Z."/>
        </authorList>
    </citation>
    <scope>NUCLEOTIDE SEQUENCE</scope>
    <source>
        <strain evidence="2">ZZ-2019</strain>
        <tissue evidence="2">Adductor muscle</tissue>
    </source>
</reference>
<evidence type="ECO:0000256" key="1">
    <source>
        <dbReference type="SAM" id="MobiDB-lite"/>
    </source>
</evidence>
<evidence type="ECO:0000313" key="3">
    <source>
        <dbReference type="Proteomes" id="UP001186944"/>
    </source>
</evidence>
<dbReference type="EMBL" id="VSWD01000009">
    <property type="protein sequence ID" value="KAK3093655.1"/>
    <property type="molecule type" value="Genomic_DNA"/>
</dbReference>
<dbReference type="AlphaFoldDB" id="A0AA89BTA3"/>
<feature type="region of interest" description="Disordered" evidence="1">
    <location>
        <begin position="35"/>
        <end position="59"/>
    </location>
</feature>
<keyword evidence="3" id="KW-1185">Reference proteome</keyword>
<protein>
    <submittedName>
        <fullName evidence="2">Uncharacterized protein</fullName>
    </submittedName>
</protein>
<comment type="caution">
    <text evidence="2">The sequence shown here is derived from an EMBL/GenBank/DDBJ whole genome shotgun (WGS) entry which is preliminary data.</text>
</comment>
<evidence type="ECO:0000313" key="2">
    <source>
        <dbReference type="EMBL" id="KAK3093655.1"/>
    </source>
</evidence>
<gene>
    <name evidence="2" type="ORF">FSP39_018533</name>
</gene>
<sequence length="111" mass="12412">MSDNGWRVVQEYETHQLASDSDDEKRIVKAEARAAKKVREEKASRSALDPLESRSEYSYSHGCREQVAPLQRPVVMLTSAVGSDMDVGGPIVPRTAMSWTLFQNVCLSVRN</sequence>
<feature type="compositionally biased region" description="Basic and acidic residues" evidence="1">
    <location>
        <begin position="35"/>
        <end position="44"/>
    </location>
</feature>
<organism evidence="2 3">
    <name type="scientific">Pinctada imbricata</name>
    <name type="common">Atlantic pearl-oyster</name>
    <name type="synonym">Pinctada martensii</name>
    <dbReference type="NCBI Taxonomy" id="66713"/>
    <lineage>
        <taxon>Eukaryota</taxon>
        <taxon>Metazoa</taxon>
        <taxon>Spiralia</taxon>
        <taxon>Lophotrochozoa</taxon>
        <taxon>Mollusca</taxon>
        <taxon>Bivalvia</taxon>
        <taxon>Autobranchia</taxon>
        <taxon>Pteriomorphia</taxon>
        <taxon>Pterioida</taxon>
        <taxon>Pterioidea</taxon>
        <taxon>Pteriidae</taxon>
        <taxon>Pinctada</taxon>
    </lineage>
</organism>
<accession>A0AA89BTA3</accession>